<evidence type="ECO:0000256" key="4">
    <source>
        <dbReference type="ARBA" id="ARBA00022801"/>
    </source>
</evidence>
<protein>
    <submittedName>
        <fullName evidence="8">Signal peptide peptidase SppA</fullName>
    </submittedName>
</protein>
<proteinExistence type="inferred from homology"/>
<evidence type="ECO:0000256" key="5">
    <source>
        <dbReference type="ARBA" id="ARBA00022825"/>
    </source>
</evidence>
<dbReference type="PANTHER" id="PTHR33209">
    <property type="entry name" value="PROTEASE 4"/>
    <property type="match status" value="1"/>
</dbReference>
<accession>A0ABT7LHJ7</accession>
<dbReference type="InterPro" id="IPR047272">
    <property type="entry name" value="S49_SppA_C"/>
</dbReference>
<dbReference type="Proteomes" id="UP001238603">
    <property type="component" value="Unassembled WGS sequence"/>
</dbReference>
<dbReference type="NCBIfam" id="TIGR00705">
    <property type="entry name" value="SppA_67K"/>
    <property type="match status" value="1"/>
</dbReference>
<keyword evidence="3" id="KW-0645">Protease</keyword>
<comment type="subcellular location">
    <subcellularLocation>
        <location evidence="1">Membrane</location>
    </subcellularLocation>
</comment>
<evidence type="ECO:0000256" key="3">
    <source>
        <dbReference type="ARBA" id="ARBA00022670"/>
    </source>
</evidence>
<evidence type="ECO:0000313" key="9">
    <source>
        <dbReference type="Proteomes" id="UP001238603"/>
    </source>
</evidence>
<dbReference type="InterPro" id="IPR047217">
    <property type="entry name" value="S49_SppA_67K_type_N"/>
</dbReference>
<evidence type="ECO:0000259" key="7">
    <source>
        <dbReference type="Pfam" id="PF01343"/>
    </source>
</evidence>
<dbReference type="RefSeq" id="WP_285981151.1">
    <property type="nucleotide sequence ID" value="NZ_JASVDS010000001.1"/>
</dbReference>
<feature type="domain" description="Peptidase S49" evidence="7">
    <location>
        <begin position="390"/>
        <end position="540"/>
    </location>
</feature>
<comment type="caution">
    <text evidence="8">The sequence shown here is derived from an EMBL/GenBank/DDBJ whole genome shotgun (WGS) entry which is preliminary data.</text>
</comment>
<name>A0ABT7LHJ7_9BURK</name>
<evidence type="ECO:0000256" key="6">
    <source>
        <dbReference type="ARBA" id="ARBA00023136"/>
    </source>
</evidence>
<comment type="similarity">
    <text evidence="2">Belongs to the peptidase S49 family.</text>
</comment>
<evidence type="ECO:0000313" key="8">
    <source>
        <dbReference type="EMBL" id="MDL5031031.1"/>
    </source>
</evidence>
<dbReference type="InterPro" id="IPR002142">
    <property type="entry name" value="Peptidase_S49"/>
</dbReference>
<dbReference type="InterPro" id="IPR004634">
    <property type="entry name" value="Pept_S49_pIV"/>
</dbReference>
<dbReference type="SUPFAM" id="SSF52096">
    <property type="entry name" value="ClpP/crotonase"/>
    <property type="match status" value="2"/>
</dbReference>
<dbReference type="Pfam" id="PF01343">
    <property type="entry name" value="Peptidase_S49"/>
    <property type="match status" value="2"/>
</dbReference>
<evidence type="ECO:0000256" key="1">
    <source>
        <dbReference type="ARBA" id="ARBA00004370"/>
    </source>
</evidence>
<dbReference type="CDD" id="cd07023">
    <property type="entry name" value="S49_Sppa_N_C"/>
    <property type="match status" value="1"/>
</dbReference>
<dbReference type="InterPro" id="IPR004635">
    <property type="entry name" value="Pept_S49_SppA"/>
</dbReference>
<gene>
    <name evidence="8" type="primary">sppA</name>
    <name evidence="8" type="ORF">QRD43_03850</name>
</gene>
<reference evidence="8 9" key="1">
    <citation type="submission" date="2023-06" db="EMBL/GenBank/DDBJ databases">
        <title>Pelomonas sp. APW6 16S ribosomal RNA gene genome sequencing and assembly.</title>
        <authorList>
            <person name="Woo H."/>
        </authorList>
    </citation>
    <scope>NUCLEOTIDE SEQUENCE [LARGE SCALE GENOMIC DNA]</scope>
    <source>
        <strain evidence="8 9">APW6</strain>
    </source>
</reference>
<dbReference type="NCBIfam" id="TIGR00706">
    <property type="entry name" value="SppA_dom"/>
    <property type="match status" value="1"/>
</dbReference>
<dbReference type="EMBL" id="JASVDS010000001">
    <property type="protein sequence ID" value="MDL5031031.1"/>
    <property type="molecule type" value="Genomic_DNA"/>
</dbReference>
<evidence type="ECO:0000256" key="2">
    <source>
        <dbReference type="ARBA" id="ARBA00008683"/>
    </source>
</evidence>
<sequence length="618" mass="66411">MGIKTLVSPVWWLLKKIWWVVDGMRRALFNLILLLLLIALIWGLVSGGPKPLTDKSTLVLGFEGPLVEQFSGSARDQAMNQLQGIEPKQVRLRDVLTALDAAGKDARIGQVLLDLDGFSGAGLAGLHEVAAALQRFKASGKKVLAYGDNYSQRAYYLAAQADEIFIHPMGGVMMEGFGRQRLYYKDALERVGVTPNLLRVGTYKSAGEPYIANAPSPASLEAESYLYNELWNGFLADIEKARKLEAGSLARSIEQADKDLAAVRGDLAKLALQQKLVDGIKTRDEVRALLMQRGAKDEKGHSFARVSLGDYLARQKPALPVGPAVGVVVAQGEIKDGSAAPGTIGGDSTAELIRQAREDEQVKAVVLRVNSPGGSAFASEIIRRELELTQKAGKPVVISMGDVAASGGYWISMSSDEVIADAGTITGSIGVFALLPTGEKLMDKLSLHTGGYTTTWLGKGYDFRTGLDARMASAVQSSIQHIYDEFTGKAAQARKKKVEEIDAVAQGRVWTGKQALERGLVDRLGSLDDAIQAAAKRAKLDAKPRVSYIEKEPGKLEKLLESLGSALAPNIAASVRAQLGFQVPAGVMQSQQELAMVSELLEGRKPFSTTVHCLCTAP</sequence>
<organism evidence="8 9">
    <name type="scientific">Roseateles subflavus</name>
    <dbReference type="NCBI Taxonomy" id="3053353"/>
    <lineage>
        <taxon>Bacteria</taxon>
        <taxon>Pseudomonadati</taxon>
        <taxon>Pseudomonadota</taxon>
        <taxon>Betaproteobacteria</taxon>
        <taxon>Burkholderiales</taxon>
        <taxon>Sphaerotilaceae</taxon>
        <taxon>Roseateles</taxon>
    </lineage>
</organism>
<dbReference type="InterPro" id="IPR029045">
    <property type="entry name" value="ClpP/crotonase-like_dom_sf"/>
</dbReference>
<feature type="domain" description="Peptidase S49" evidence="7">
    <location>
        <begin position="136"/>
        <end position="292"/>
    </location>
</feature>
<dbReference type="PIRSF" id="PIRSF001217">
    <property type="entry name" value="Protease_4_SppA"/>
    <property type="match status" value="1"/>
</dbReference>
<keyword evidence="6" id="KW-0472">Membrane</keyword>
<keyword evidence="4" id="KW-0378">Hydrolase</keyword>
<dbReference type="CDD" id="cd07018">
    <property type="entry name" value="S49_SppA_67K_type"/>
    <property type="match status" value="1"/>
</dbReference>
<dbReference type="PANTHER" id="PTHR33209:SF1">
    <property type="entry name" value="PEPTIDASE S49 DOMAIN-CONTAINING PROTEIN"/>
    <property type="match status" value="1"/>
</dbReference>
<keyword evidence="5" id="KW-0720">Serine protease</keyword>
<keyword evidence="9" id="KW-1185">Reference proteome</keyword>
<dbReference type="Gene3D" id="3.90.226.10">
    <property type="entry name" value="2-enoyl-CoA Hydratase, Chain A, domain 1"/>
    <property type="match status" value="4"/>
</dbReference>